<evidence type="ECO:0000256" key="3">
    <source>
        <dbReference type="ARBA" id="ARBA00022452"/>
    </source>
</evidence>
<dbReference type="GO" id="GO:0015344">
    <property type="term" value="F:siderophore uptake transmembrane transporter activity"/>
    <property type="evidence" value="ECO:0007669"/>
    <property type="project" value="TreeGrafter"/>
</dbReference>
<dbReference type="AlphaFoldDB" id="A0A927F9R4"/>
<organism evidence="13 14">
    <name type="scientific">Pelagicoccus enzymogenes</name>
    <dbReference type="NCBI Taxonomy" id="2773457"/>
    <lineage>
        <taxon>Bacteria</taxon>
        <taxon>Pseudomonadati</taxon>
        <taxon>Verrucomicrobiota</taxon>
        <taxon>Opitutia</taxon>
        <taxon>Puniceicoccales</taxon>
        <taxon>Pelagicoccaceae</taxon>
        <taxon>Pelagicoccus</taxon>
    </lineage>
</organism>
<dbReference type="RefSeq" id="WP_191618030.1">
    <property type="nucleotide sequence ID" value="NZ_JACYFG010000038.1"/>
</dbReference>
<dbReference type="Proteomes" id="UP000622317">
    <property type="component" value="Unassembled WGS sequence"/>
</dbReference>
<comment type="caution">
    <text evidence="13">The sequence shown here is derived from an EMBL/GenBank/DDBJ whole genome shotgun (WGS) entry which is preliminary data.</text>
</comment>
<evidence type="ECO:0000256" key="7">
    <source>
        <dbReference type="ARBA" id="ARBA00023004"/>
    </source>
</evidence>
<dbReference type="InterPro" id="IPR037066">
    <property type="entry name" value="Plug_dom_sf"/>
</dbReference>
<dbReference type="PANTHER" id="PTHR32552">
    <property type="entry name" value="FERRICHROME IRON RECEPTOR-RELATED"/>
    <property type="match status" value="1"/>
</dbReference>
<proteinExistence type="predicted"/>
<protein>
    <recommendedName>
        <fullName evidence="12">TonB-dependent receptor plug domain-containing protein</fullName>
    </recommendedName>
</protein>
<evidence type="ECO:0000256" key="10">
    <source>
        <dbReference type="ARBA" id="ARBA00023237"/>
    </source>
</evidence>
<keyword evidence="3" id="KW-1134">Transmembrane beta strand</keyword>
<feature type="chain" id="PRO_5036818678" description="TonB-dependent receptor plug domain-containing protein" evidence="11">
    <location>
        <begin position="37"/>
        <end position="1201"/>
    </location>
</feature>
<keyword evidence="2" id="KW-0813">Transport</keyword>
<dbReference type="InterPro" id="IPR039426">
    <property type="entry name" value="TonB-dep_rcpt-like"/>
</dbReference>
<evidence type="ECO:0000256" key="4">
    <source>
        <dbReference type="ARBA" id="ARBA00022496"/>
    </source>
</evidence>
<keyword evidence="10" id="KW-0998">Cell outer membrane</keyword>
<feature type="signal peptide" evidence="11">
    <location>
        <begin position="1"/>
        <end position="36"/>
    </location>
</feature>
<evidence type="ECO:0000256" key="6">
    <source>
        <dbReference type="ARBA" id="ARBA00022729"/>
    </source>
</evidence>
<evidence type="ECO:0000256" key="11">
    <source>
        <dbReference type="SAM" id="SignalP"/>
    </source>
</evidence>
<dbReference type="InterPro" id="IPR012910">
    <property type="entry name" value="Plug_dom"/>
</dbReference>
<dbReference type="PANTHER" id="PTHR32552:SF68">
    <property type="entry name" value="FERRICHROME OUTER MEMBRANE TRANSPORTER_PHAGE RECEPTOR"/>
    <property type="match status" value="1"/>
</dbReference>
<dbReference type="EMBL" id="JACYFG010000038">
    <property type="protein sequence ID" value="MBD5780924.1"/>
    <property type="molecule type" value="Genomic_DNA"/>
</dbReference>
<evidence type="ECO:0000256" key="8">
    <source>
        <dbReference type="ARBA" id="ARBA00023065"/>
    </source>
</evidence>
<dbReference type="Gene3D" id="2.40.170.20">
    <property type="entry name" value="TonB-dependent receptor, beta-barrel domain"/>
    <property type="match status" value="1"/>
</dbReference>
<dbReference type="Pfam" id="PF07715">
    <property type="entry name" value="Plug"/>
    <property type="match status" value="1"/>
</dbReference>
<comment type="subcellular location">
    <subcellularLocation>
        <location evidence="1">Cell outer membrane</location>
        <topology evidence="1">Multi-pass membrane protein</topology>
    </subcellularLocation>
</comment>
<sequence>MPLSHCKYPAQSRSARQLVASTPALALLFLPLFSEAQELGGSDEEVFELSPFEVVAEATGYFQSNSMSGTRLNSKVEDLAQSITVMTTEQMQDFAMVDINDVFDHMAGTEGTSSYSLFETDRTGAVVDQVSLDPNNANRVRGIGNANIAFNNIGMTGYVPVDPLWLDSLELSRGPNANIFGLGNAAGTVNQVPATANLNHEFTKVDLRVDSYDGHRASIDVNRMLSDELAVRFSVAKQHTGFVRKPSGEDARRLSLQVKARPWENTTLAASWYKYDNESVRPNYTTPRDYYSSWVADGKPMWNTVTGLVTMGNGDVYGRGNVLGSTTPYTSRPSYFDGEESRSPFKISPNLDPYWTMGRLTRADRPFYNTDPYAAATTGVGMLRTKSTLQYSASQQPLYNSLVPPVSDKSIYDWEEVNLMGNSKAWDDTNIYMAQIDQLFLNSTKHTLAFQGTFMREDVVRNENQPMGRASVNSNVGQIQVDVNQVNLDGSPNPYAGLPYLRAEAPYRRDYTKLWDTTRAQGVYRVNFADDDGWTKWLGTQQVLGYYEYKDRQNRIYTYRNSPLNQNVDWIKKYYDLNIPLANRTTSNVDPIYGDAPSNYHMLNEFYYVGDTPGGGIEYAPSYFPTGVSAAYVWGHDPNNLRYDVSSIGFTPSPDGTAGQHNVQNVIKTDGFVLQSTLFDGKLVGTFGKRSDTVYDRNAPFATLTPDLLEYDFALTNRWNEGWREASGKSENLSIVARPFRDLDFLKSKVDGGSGISKLFAEALSGLSLTYNEADNFIAQGPAWDLDLNPLPNQTGTTTDKGFWMSMMEGRLSLRYVHYETKQSDLRQGDISTMAQRIMRMDGFVSNDSQALNRLVRNLQGREGGDTAGDDPAVMAPIMGLDVDYYTRLQQIADDNTYAAVNDMVSRGDELEINFNPNKFWTVSASVTKNEAINTAAGQTVDDYIANRMPVWTSFEDPRFYHDTVTIDGVEQLRTFWKPVDRLLTTDVDESAVDPIMLEGDYSHIPEGPGGNLLWWYIAGDEFNDGLGPYHNDQTPEARFISNVDSPLSVFRALVGRPRPQIRKYSAKFNTKYNLAGISEGSFLKHTSVGASVRWIDKANIGFYGMGYDPNKDLTLPENKITTLDTNRPIYSPAETFVDLFVTYKTKLFDDKVAATFQLNVKNAFENGGGLQATQAYLDGTVATYRIIDPRQFILSASFDM</sequence>
<keyword evidence="5" id="KW-0812">Transmembrane</keyword>
<gene>
    <name evidence="13" type="ORF">IEN85_15600</name>
</gene>
<dbReference type="Gene3D" id="2.170.130.10">
    <property type="entry name" value="TonB-dependent receptor, plug domain"/>
    <property type="match status" value="1"/>
</dbReference>
<keyword evidence="7" id="KW-0408">Iron</keyword>
<keyword evidence="9" id="KW-0472">Membrane</keyword>
<evidence type="ECO:0000256" key="5">
    <source>
        <dbReference type="ARBA" id="ARBA00022692"/>
    </source>
</evidence>
<keyword evidence="4" id="KW-0410">Iron transport</keyword>
<keyword evidence="8" id="KW-0406">Ion transport</keyword>
<dbReference type="GO" id="GO:0009279">
    <property type="term" value="C:cell outer membrane"/>
    <property type="evidence" value="ECO:0007669"/>
    <property type="project" value="UniProtKB-SubCell"/>
</dbReference>
<dbReference type="InterPro" id="IPR036942">
    <property type="entry name" value="Beta-barrel_TonB_sf"/>
</dbReference>
<name>A0A927F9R4_9BACT</name>
<evidence type="ECO:0000259" key="12">
    <source>
        <dbReference type="Pfam" id="PF07715"/>
    </source>
</evidence>
<evidence type="ECO:0000256" key="9">
    <source>
        <dbReference type="ARBA" id="ARBA00023136"/>
    </source>
</evidence>
<keyword evidence="14" id="KW-1185">Reference proteome</keyword>
<accession>A0A927F9R4</accession>
<evidence type="ECO:0000313" key="13">
    <source>
        <dbReference type="EMBL" id="MBD5780924.1"/>
    </source>
</evidence>
<evidence type="ECO:0000256" key="2">
    <source>
        <dbReference type="ARBA" id="ARBA00022448"/>
    </source>
</evidence>
<reference evidence="13" key="1">
    <citation type="submission" date="2020-09" db="EMBL/GenBank/DDBJ databases">
        <title>Pelagicoccus enzymogenes sp. nov. with an EPS production, isolated from marine sediment.</title>
        <authorList>
            <person name="Feng X."/>
        </authorList>
    </citation>
    <scope>NUCLEOTIDE SEQUENCE</scope>
    <source>
        <strain evidence="13">NFK12</strain>
    </source>
</reference>
<dbReference type="SUPFAM" id="SSF56935">
    <property type="entry name" value="Porins"/>
    <property type="match status" value="1"/>
</dbReference>
<feature type="domain" description="TonB-dependent receptor plug" evidence="12">
    <location>
        <begin position="76"/>
        <end position="188"/>
    </location>
</feature>
<evidence type="ECO:0000256" key="1">
    <source>
        <dbReference type="ARBA" id="ARBA00004571"/>
    </source>
</evidence>
<keyword evidence="6 11" id="KW-0732">Signal</keyword>
<evidence type="ECO:0000313" key="14">
    <source>
        <dbReference type="Proteomes" id="UP000622317"/>
    </source>
</evidence>